<protein>
    <recommendedName>
        <fullName evidence="5">DUF2786 domain-containing protein</fullName>
    </recommendedName>
</protein>
<dbReference type="EMBL" id="JACIGK010000034">
    <property type="protein sequence ID" value="MBB4267788.1"/>
    <property type="molecule type" value="Genomic_DNA"/>
</dbReference>
<feature type="domain" description="DUF2786" evidence="1">
    <location>
        <begin position="7"/>
        <end position="46"/>
    </location>
</feature>
<dbReference type="InterPro" id="IPR055592">
    <property type="entry name" value="DUF7168"/>
</dbReference>
<keyword evidence="4" id="KW-1185">Reference proteome</keyword>
<gene>
    <name evidence="3" type="ORF">GGD89_003438</name>
</gene>
<proteinExistence type="predicted"/>
<name>A0A7W6RFW9_9PROT</name>
<sequence>MADIEDIKRKVRAMLDMTVARGCTEGEATAAAATASRLMSQHGLDQDDLVMGSESIAGTARATPLDALWLTLAAVTGCHLIRQETWEGTKWLFHGRMPGPTIAVYMHTFLRRVVEAAVEDYRRTPEFKRKKKGKLRRRACEAFRHGMAFRLRRSLYEHFGAPDEAALDQARASAHRAFPDLTKGKAAPTYKGRSNAALYAGARAGAGVTLRDGLTGGPVGQIGRG</sequence>
<evidence type="ECO:0008006" key="5">
    <source>
        <dbReference type="Google" id="ProtNLM"/>
    </source>
</evidence>
<evidence type="ECO:0000259" key="1">
    <source>
        <dbReference type="Pfam" id="PF10979"/>
    </source>
</evidence>
<feature type="domain" description="DUF7168" evidence="2">
    <location>
        <begin position="51"/>
        <end position="182"/>
    </location>
</feature>
<dbReference type="AlphaFoldDB" id="A0A7W6RFW9"/>
<dbReference type="Pfam" id="PF10979">
    <property type="entry name" value="DUF2786"/>
    <property type="match status" value="1"/>
</dbReference>
<accession>A0A7W6RFW9</accession>
<dbReference type="RefSeq" id="WP_184047804.1">
    <property type="nucleotide sequence ID" value="NZ_JACIGK010000034.1"/>
</dbReference>
<dbReference type="Pfam" id="PF23771">
    <property type="entry name" value="DUF7168"/>
    <property type="match status" value="1"/>
</dbReference>
<evidence type="ECO:0000313" key="4">
    <source>
        <dbReference type="Proteomes" id="UP000554286"/>
    </source>
</evidence>
<dbReference type="InterPro" id="IPR024498">
    <property type="entry name" value="DUF2786"/>
</dbReference>
<evidence type="ECO:0000313" key="3">
    <source>
        <dbReference type="EMBL" id="MBB4267788.1"/>
    </source>
</evidence>
<evidence type="ECO:0000259" key="2">
    <source>
        <dbReference type="Pfam" id="PF23771"/>
    </source>
</evidence>
<reference evidence="3 4" key="1">
    <citation type="submission" date="2020-08" db="EMBL/GenBank/DDBJ databases">
        <title>Genome sequencing of Purple Non-Sulfur Bacteria from various extreme environments.</title>
        <authorList>
            <person name="Mayer M."/>
        </authorList>
    </citation>
    <scope>NUCLEOTIDE SEQUENCE [LARGE SCALE GENOMIC DNA]</scope>
    <source>
        <strain evidence="3 4">JA131</strain>
    </source>
</reference>
<comment type="caution">
    <text evidence="3">The sequence shown here is derived from an EMBL/GenBank/DDBJ whole genome shotgun (WGS) entry which is preliminary data.</text>
</comment>
<organism evidence="3 4">
    <name type="scientific">Roseospira visakhapatnamensis</name>
    <dbReference type="NCBI Taxonomy" id="390880"/>
    <lineage>
        <taxon>Bacteria</taxon>
        <taxon>Pseudomonadati</taxon>
        <taxon>Pseudomonadota</taxon>
        <taxon>Alphaproteobacteria</taxon>
        <taxon>Rhodospirillales</taxon>
        <taxon>Rhodospirillaceae</taxon>
        <taxon>Roseospira</taxon>
    </lineage>
</organism>
<dbReference type="Proteomes" id="UP000554286">
    <property type="component" value="Unassembled WGS sequence"/>
</dbReference>